<name>A0A1M7AP23_9BACT</name>
<feature type="signal peptide" evidence="1">
    <location>
        <begin position="1"/>
        <end position="16"/>
    </location>
</feature>
<sequence>MRYLLFILLFATTVSAQQRITEAETSFAILARDSGVKRAFLRYLDSTAVTFQNGTIQNGRQQIWKQPDSDLQLIWKPVYYYTALSGNTGFTTGPYELRAPGSDSARDRGQFSSIWAKDAYGNWKVVLDIGVSTPPSKVDTISNTKIARVSSLPSGIGDIREVEARFLKSYQTSGNLAFSEYIDGATWFNLEGYPPLHDSTSIMQAINQVHGRIMFKPVAGGLSEDRDLGYVYGYTLEGSKRNNYMRVWNHTQSGWKILLQIIQW</sequence>
<dbReference type="EMBL" id="FRBL01000003">
    <property type="protein sequence ID" value="SHL44427.1"/>
    <property type="molecule type" value="Genomic_DNA"/>
</dbReference>
<dbReference type="Proteomes" id="UP000184420">
    <property type="component" value="Unassembled WGS sequence"/>
</dbReference>
<gene>
    <name evidence="2" type="ORF">SAMN05444266_103358</name>
</gene>
<dbReference type="STRING" id="1419482.SAMN05444266_103358"/>
<evidence type="ECO:0000313" key="3">
    <source>
        <dbReference type="Proteomes" id="UP000184420"/>
    </source>
</evidence>
<accession>A0A1M7AP23</accession>
<dbReference type="RefSeq" id="WP_073080143.1">
    <property type="nucleotide sequence ID" value="NZ_FRBL01000003.1"/>
</dbReference>
<dbReference type="Gene3D" id="3.10.450.50">
    <property type="match status" value="1"/>
</dbReference>
<feature type="chain" id="PRO_5012658195" description="DUF4440 domain-containing protein" evidence="1">
    <location>
        <begin position="17"/>
        <end position="264"/>
    </location>
</feature>
<organism evidence="2 3">
    <name type="scientific">Chitinophaga jiangningensis</name>
    <dbReference type="NCBI Taxonomy" id="1419482"/>
    <lineage>
        <taxon>Bacteria</taxon>
        <taxon>Pseudomonadati</taxon>
        <taxon>Bacteroidota</taxon>
        <taxon>Chitinophagia</taxon>
        <taxon>Chitinophagales</taxon>
        <taxon>Chitinophagaceae</taxon>
        <taxon>Chitinophaga</taxon>
    </lineage>
</organism>
<protein>
    <recommendedName>
        <fullName evidence="4">DUF4440 domain-containing protein</fullName>
    </recommendedName>
</protein>
<reference evidence="2 3" key="1">
    <citation type="submission" date="2016-11" db="EMBL/GenBank/DDBJ databases">
        <authorList>
            <person name="Jaros S."/>
            <person name="Januszkiewicz K."/>
            <person name="Wedrychowicz H."/>
        </authorList>
    </citation>
    <scope>NUCLEOTIDE SEQUENCE [LARGE SCALE GENOMIC DNA]</scope>
    <source>
        <strain evidence="2 3">DSM 27406</strain>
    </source>
</reference>
<evidence type="ECO:0008006" key="4">
    <source>
        <dbReference type="Google" id="ProtNLM"/>
    </source>
</evidence>
<keyword evidence="1" id="KW-0732">Signal</keyword>
<keyword evidence="3" id="KW-1185">Reference proteome</keyword>
<evidence type="ECO:0000256" key="1">
    <source>
        <dbReference type="SAM" id="SignalP"/>
    </source>
</evidence>
<dbReference type="OrthoDB" id="1119084at2"/>
<dbReference type="AlphaFoldDB" id="A0A1M7AP23"/>
<proteinExistence type="predicted"/>
<evidence type="ECO:0000313" key="2">
    <source>
        <dbReference type="EMBL" id="SHL44427.1"/>
    </source>
</evidence>